<evidence type="ECO:0000256" key="1">
    <source>
        <dbReference type="ARBA" id="ARBA00007637"/>
    </source>
</evidence>
<evidence type="ECO:0000256" key="3">
    <source>
        <dbReference type="ARBA" id="ARBA00023235"/>
    </source>
</evidence>
<accession>A0A835RD99</accession>
<dbReference type="EMBL" id="JADCNL010000004">
    <property type="protein sequence ID" value="KAG0485865.1"/>
    <property type="molecule type" value="Genomic_DNA"/>
</dbReference>
<dbReference type="SUPFAM" id="SSF51735">
    <property type="entry name" value="NAD(P)-binding Rossmann-fold domains"/>
    <property type="match status" value="1"/>
</dbReference>
<protein>
    <submittedName>
        <fullName evidence="4">Uncharacterized protein</fullName>
    </submittedName>
</protein>
<organism evidence="4 5">
    <name type="scientific">Vanilla planifolia</name>
    <name type="common">Vanilla</name>
    <dbReference type="NCBI Taxonomy" id="51239"/>
    <lineage>
        <taxon>Eukaryota</taxon>
        <taxon>Viridiplantae</taxon>
        <taxon>Streptophyta</taxon>
        <taxon>Embryophyta</taxon>
        <taxon>Tracheophyta</taxon>
        <taxon>Spermatophyta</taxon>
        <taxon>Magnoliopsida</taxon>
        <taxon>Liliopsida</taxon>
        <taxon>Asparagales</taxon>
        <taxon>Orchidaceae</taxon>
        <taxon>Vanilloideae</taxon>
        <taxon>Vanilleae</taxon>
        <taxon>Vanilla</taxon>
    </lineage>
</organism>
<gene>
    <name evidence="4" type="ORF">HPP92_009944</name>
</gene>
<sequence>MTNNNLEYETSQEKAYALDTLVEKGLNQSSPFSESHNTDRPAFLNAATKKAEVDIGHAYKNIYALSSTGLRFFTVIGPMGRRDMSFNKSILAKKSITIFHSADGRAVICCFTYIDGVVKGCLGALDTAKRSTGVNT</sequence>
<evidence type="ECO:0000313" key="4">
    <source>
        <dbReference type="EMBL" id="KAG0485865.1"/>
    </source>
</evidence>
<dbReference type="AlphaFoldDB" id="A0A835RD99"/>
<evidence type="ECO:0000256" key="2">
    <source>
        <dbReference type="ARBA" id="ARBA00023027"/>
    </source>
</evidence>
<dbReference type="GO" id="GO:0016853">
    <property type="term" value="F:isomerase activity"/>
    <property type="evidence" value="ECO:0007669"/>
    <property type="project" value="UniProtKB-KW"/>
</dbReference>
<comment type="caution">
    <text evidence="4">The sequence shown here is derived from an EMBL/GenBank/DDBJ whole genome shotgun (WGS) entry which is preliminary data.</text>
</comment>
<keyword evidence="2" id="KW-0520">NAD</keyword>
<dbReference type="PANTHER" id="PTHR43574">
    <property type="entry name" value="EPIMERASE-RELATED"/>
    <property type="match status" value="1"/>
</dbReference>
<keyword evidence="3" id="KW-0413">Isomerase</keyword>
<dbReference type="InterPro" id="IPR036291">
    <property type="entry name" value="NAD(P)-bd_dom_sf"/>
</dbReference>
<dbReference type="OrthoDB" id="540662at2759"/>
<dbReference type="Gene3D" id="3.40.50.720">
    <property type="entry name" value="NAD(P)-binding Rossmann-like Domain"/>
    <property type="match status" value="1"/>
</dbReference>
<comment type="similarity">
    <text evidence="1">Belongs to the NAD(P)-dependent epimerase/dehydratase family.</text>
</comment>
<dbReference type="Proteomes" id="UP000636800">
    <property type="component" value="Unassembled WGS sequence"/>
</dbReference>
<proteinExistence type="inferred from homology"/>
<reference evidence="4 5" key="1">
    <citation type="journal article" date="2020" name="Nat. Food">
        <title>A phased Vanilla planifolia genome enables genetic improvement of flavour and production.</title>
        <authorList>
            <person name="Hasing T."/>
            <person name="Tang H."/>
            <person name="Brym M."/>
            <person name="Khazi F."/>
            <person name="Huang T."/>
            <person name="Chambers A.H."/>
        </authorList>
    </citation>
    <scope>NUCLEOTIDE SEQUENCE [LARGE SCALE GENOMIC DNA]</scope>
    <source>
        <tissue evidence="4">Leaf</tissue>
    </source>
</reference>
<keyword evidence="5" id="KW-1185">Reference proteome</keyword>
<evidence type="ECO:0000313" key="5">
    <source>
        <dbReference type="Proteomes" id="UP000636800"/>
    </source>
</evidence>
<name>A0A835RD99_VANPL</name>